<sequence length="149" mass="17249">MDSHRTVHELEQGWEENDIIEKPKRPPLILTPTFVILAGAAAAVAYQVIEHPLSKIHSIFYIEEGQSEFTNKSSRESVRKLYARTWDQCKLQVRLNGGSWRKFLYHEFGSTVVKVVPATSIGFLVFELVKREIDFRSTDFEEAYTRLTM</sequence>
<evidence type="ECO:0000256" key="1">
    <source>
        <dbReference type="ARBA" id="ARBA00004370"/>
    </source>
</evidence>
<dbReference type="OrthoDB" id="3364892at2759"/>
<proteinExistence type="predicted"/>
<feature type="transmembrane region" description="Helical" evidence="5">
    <location>
        <begin position="28"/>
        <end position="49"/>
    </location>
</feature>
<comment type="caution">
    <text evidence="6">The sequence shown here is derived from an EMBL/GenBank/DDBJ whole genome shotgun (WGS) entry which is preliminary data.</text>
</comment>
<dbReference type="EMBL" id="JABAYA010000205">
    <property type="protein sequence ID" value="KAF7722254.1"/>
    <property type="molecule type" value="Genomic_DNA"/>
</dbReference>
<evidence type="ECO:0000256" key="2">
    <source>
        <dbReference type="ARBA" id="ARBA00022692"/>
    </source>
</evidence>
<dbReference type="Proteomes" id="UP000605846">
    <property type="component" value="Unassembled WGS sequence"/>
</dbReference>
<protein>
    <submittedName>
        <fullName evidence="6">Uncharacterized protein</fullName>
    </submittedName>
</protein>
<keyword evidence="7" id="KW-1185">Reference proteome</keyword>
<evidence type="ECO:0000256" key="5">
    <source>
        <dbReference type="SAM" id="Phobius"/>
    </source>
</evidence>
<evidence type="ECO:0000313" key="7">
    <source>
        <dbReference type="Proteomes" id="UP000605846"/>
    </source>
</evidence>
<evidence type="ECO:0000256" key="4">
    <source>
        <dbReference type="ARBA" id="ARBA00023136"/>
    </source>
</evidence>
<evidence type="ECO:0000313" key="6">
    <source>
        <dbReference type="EMBL" id="KAF7722254.1"/>
    </source>
</evidence>
<dbReference type="Gene3D" id="1.50.40.10">
    <property type="entry name" value="Mitochondrial carrier domain"/>
    <property type="match status" value="1"/>
</dbReference>
<name>A0A8H7BH60_9FUNG</name>
<organism evidence="6 7">
    <name type="scientific">Apophysomyces ossiformis</name>
    <dbReference type="NCBI Taxonomy" id="679940"/>
    <lineage>
        <taxon>Eukaryota</taxon>
        <taxon>Fungi</taxon>
        <taxon>Fungi incertae sedis</taxon>
        <taxon>Mucoromycota</taxon>
        <taxon>Mucoromycotina</taxon>
        <taxon>Mucoromycetes</taxon>
        <taxon>Mucorales</taxon>
        <taxon>Mucorineae</taxon>
        <taxon>Mucoraceae</taxon>
        <taxon>Apophysomyces</taxon>
    </lineage>
</organism>
<dbReference type="GO" id="GO:0016020">
    <property type="term" value="C:membrane"/>
    <property type="evidence" value="ECO:0007669"/>
    <property type="project" value="UniProtKB-SubCell"/>
</dbReference>
<keyword evidence="4 5" id="KW-0472">Membrane</keyword>
<reference evidence="6" key="1">
    <citation type="submission" date="2020-01" db="EMBL/GenBank/DDBJ databases">
        <title>Genome Sequencing of Three Apophysomyces-Like Fungal Strains Confirms a Novel Fungal Genus in the Mucoromycota with divergent Burkholderia-like Endosymbiotic Bacteria.</title>
        <authorList>
            <person name="Stajich J.E."/>
            <person name="Macias A.M."/>
            <person name="Carter-House D."/>
            <person name="Lovett B."/>
            <person name="Kasson L.R."/>
            <person name="Berry K."/>
            <person name="Grigoriev I."/>
            <person name="Chang Y."/>
            <person name="Spatafora J."/>
            <person name="Kasson M.T."/>
        </authorList>
    </citation>
    <scope>NUCLEOTIDE SEQUENCE</scope>
    <source>
        <strain evidence="6">NRRL A-21654</strain>
    </source>
</reference>
<gene>
    <name evidence="6" type="ORF">EC973_003504</name>
</gene>
<dbReference type="AlphaFoldDB" id="A0A8H7BH60"/>
<evidence type="ECO:0000256" key="3">
    <source>
        <dbReference type="ARBA" id="ARBA00022989"/>
    </source>
</evidence>
<dbReference type="SUPFAM" id="SSF103506">
    <property type="entry name" value="Mitochondrial carrier"/>
    <property type="match status" value="1"/>
</dbReference>
<keyword evidence="3 5" id="KW-1133">Transmembrane helix</keyword>
<dbReference type="InterPro" id="IPR023395">
    <property type="entry name" value="MCP_dom_sf"/>
</dbReference>
<keyword evidence="2 5" id="KW-0812">Transmembrane</keyword>
<accession>A0A8H7BH60</accession>
<comment type="subcellular location">
    <subcellularLocation>
        <location evidence="1">Membrane</location>
    </subcellularLocation>
</comment>